<evidence type="ECO:0000256" key="2">
    <source>
        <dbReference type="SAM" id="MobiDB-lite"/>
    </source>
</evidence>
<dbReference type="GO" id="GO:0006281">
    <property type="term" value="P:DNA repair"/>
    <property type="evidence" value="ECO:0007669"/>
    <property type="project" value="TreeGrafter"/>
</dbReference>
<keyword evidence="1" id="KW-0175">Coiled coil</keyword>
<organism evidence="3 4">
    <name type="scientific">Merluccius polli</name>
    <name type="common">Benguela hake</name>
    <name type="synonym">Merluccius cadenati</name>
    <dbReference type="NCBI Taxonomy" id="89951"/>
    <lineage>
        <taxon>Eukaryota</taxon>
        <taxon>Metazoa</taxon>
        <taxon>Chordata</taxon>
        <taxon>Craniata</taxon>
        <taxon>Vertebrata</taxon>
        <taxon>Euteleostomi</taxon>
        <taxon>Actinopterygii</taxon>
        <taxon>Neopterygii</taxon>
        <taxon>Teleostei</taxon>
        <taxon>Neoteleostei</taxon>
        <taxon>Acanthomorphata</taxon>
        <taxon>Zeiogadaria</taxon>
        <taxon>Gadariae</taxon>
        <taxon>Gadiformes</taxon>
        <taxon>Gadoidei</taxon>
        <taxon>Merlucciidae</taxon>
        <taxon>Merluccius</taxon>
    </lineage>
</organism>
<feature type="compositionally biased region" description="Polar residues" evidence="2">
    <location>
        <begin position="225"/>
        <end position="244"/>
    </location>
</feature>
<evidence type="ECO:0000256" key="1">
    <source>
        <dbReference type="SAM" id="Coils"/>
    </source>
</evidence>
<dbReference type="Proteomes" id="UP001174136">
    <property type="component" value="Unassembled WGS sequence"/>
</dbReference>
<comment type="caution">
    <text evidence="3">The sequence shown here is derived from an EMBL/GenBank/DDBJ whole genome shotgun (WGS) entry which is preliminary data.</text>
</comment>
<sequence>MRGVVLGGGGAWSWGDEGRGPGGRRGVVLGGGGVCFWVGEGQAELPVAIMQAPPPKRLRGEEGVVDSFGDDEDFTQDELDEIDIISSQAIRPLPLARPTANHSRGNPAGRPGAEDRGDYLSLLETQHSELREKLKEVEEQVVVKEGEIRLLRDSLRGVQQEKEVQKEQRLLREQQEHKEQQEKEKELLKKIQSLQAELHFKEAEINNTRSKLVKISSPLPRNRMPGSSTQVHHGNSSPSPTGSSFITKERFAAQLPPKTTPTGPDDTTLPAEPTAPVRADGVGLLSFLLQPYLSPSSLSLCHLLMGPTRRPEQQVQEDNLDCFSLIQNLAMTGLNMLTHKPAPTSTRTHRWCPGALHLLPLLDHHLKELCDSLGSRGGAAGGGGEEAGRSVEERGLAALRVLHLLLAHSDEVVERLLQPETRVATEQTSQAAGAGVVVRMVRLCDPGFCSPAERKELLVHTALRSLRVLVERTPHTLSHRLQDVCWLQAVSVCVSAEGFQVVSECVSLLRCAADHELLAAHLCSTHESCVFLRLFHYIRTRPEPLTIDWTLLDLQVVQTVVVVVHRQWLELRDRQTSPPVAVGGPQWAVLREALLLLHWLLGNHGGFSEGCRAVLHLYHQLVPALRDAMRTIPTNLSYSEELALEEVCRSEADDTDDMDTETGS</sequence>
<feature type="region of interest" description="Disordered" evidence="2">
    <location>
        <begin position="1"/>
        <end position="21"/>
    </location>
</feature>
<proteinExistence type="predicted"/>
<accession>A0AA47MT77</accession>
<name>A0AA47MT77_MERPO</name>
<reference evidence="3" key="1">
    <citation type="journal article" date="2023" name="Front. Mar. Sci.">
        <title>A new Merluccius polli reference genome to investigate the effects of global change in West African waters.</title>
        <authorList>
            <person name="Mateo J.L."/>
            <person name="Blanco-Fernandez C."/>
            <person name="Garcia-Vazquez E."/>
            <person name="Machado-Schiaffino G."/>
        </authorList>
    </citation>
    <scope>NUCLEOTIDE SEQUENCE</scope>
    <source>
        <strain evidence="3">C29</strain>
        <tissue evidence="3">Fin</tissue>
    </source>
</reference>
<feature type="region of interest" description="Disordered" evidence="2">
    <location>
        <begin position="96"/>
        <end position="116"/>
    </location>
</feature>
<feature type="region of interest" description="Disordered" evidence="2">
    <location>
        <begin position="214"/>
        <end position="244"/>
    </location>
</feature>
<dbReference type="InterPro" id="IPR033349">
    <property type="entry name" value="ATRIP"/>
</dbReference>
<feature type="compositionally biased region" description="Gly residues" evidence="2">
    <location>
        <begin position="1"/>
        <end position="12"/>
    </location>
</feature>
<gene>
    <name evidence="3" type="primary">Atrip</name>
    <name evidence="3" type="ORF">N1851_014485</name>
</gene>
<evidence type="ECO:0000313" key="4">
    <source>
        <dbReference type="Proteomes" id="UP001174136"/>
    </source>
</evidence>
<dbReference type="PANTHER" id="PTHR28594">
    <property type="entry name" value="ATR-INTERACTING PROTEIN"/>
    <property type="match status" value="1"/>
</dbReference>
<dbReference type="PANTHER" id="PTHR28594:SF1">
    <property type="entry name" value="ATR-INTERACTING PROTEIN"/>
    <property type="match status" value="1"/>
</dbReference>
<dbReference type="GO" id="GO:0000077">
    <property type="term" value="P:DNA damage checkpoint signaling"/>
    <property type="evidence" value="ECO:0007669"/>
    <property type="project" value="InterPro"/>
</dbReference>
<dbReference type="AlphaFoldDB" id="A0AA47MT77"/>
<dbReference type="EMBL" id="JAOPHQ010002606">
    <property type="protein sequence ID" value="KAK0146203.1"/>
    <property type="molecule type" value="Genomic_DNA"/>
</dbReference>
<protein>
    <submittedName>
        <fullName evidence="3">ATR-interacting protein</fullName>
    </submittedName>
</protein>
<keyword evidence="4" id="KW-1185">Reference proteome</keyword>
<evidence type="ECO:0000313" key="3">
    <source>
        <dbReference type="EMBL" id="KAK0146203.1"/>
    </source>
</evidence>
<feature type="coiled-coil region" evidence="1">
    <location>
        <begin position="120"/>
        <end position="211"/>
    </location>
</feature>